<feature type="compositionally biased region" description="Low complexity" evidence="1">
    <location>
        <begin position="384"/>
        <end position="393"/>
    </location>
</feature>
<feature type="region of interest" description="Disordered" evidence="1">
    <location>
        <begin position="255"/>
        <end position="274"/>
    </location>
</feature>
<feature type="region of interest" description="Disordered" evidence="1">
    <location>
        <begin position="216"/>
        <end position="250"/>
    </location>
</feature>
<feature type="region of interest" description="Disordered" evidence="1">
    <location>
        <begin position="486"/>
        <end position="505"/>
    </location>
</feature>
<feature type="compositionally biased region" description="Basic and acidic residues" evidence="1">
    <location>
        <begin position="784"/>
        <end position="797"/>
    </location>
</feature>
<keyword evidence="2" id="KW-1185">Reference proteome</keyword>
<feature type="compositionally biased region" description="Polar residues" evidence="1">
    <location>
        <begin position="333"/>
        <end position="351"/>
    </location>
</feature>
<feature type="compositionally biased region" description="Low complexity" evidence="1">
    <location>
        <begin position="315"/>
        <end position="324"/>
    </location>
</feature>
<feature type="region of interest" description="Disordered" evidence="1">
    <location>
        <begin position="671"/>
        <end position="693"/>
    </location>
</feature>
<feature type="compositionally biased region" description="Polar residues" evidence="1">
    <location>
        <begin position="132"/>
        <end position="142"/>
    </location>
</feature>
<dbReference type="PROSITE" id="PS50096">
    <property type="entry name" value="IQ"/>
    <property type="match status" value="2"/>
</dbReference>
<feature type="compositionally biased region" description="Low complexity" evidence="1">
    <location>
        <begin position="66"/>
        <end position="76"/>
    </location>
</feature>
<evidence type="ECO:0000313" key="3">
    <source>
        <dbReference type="RefSeq" id="XP_022255292.1"/>
    </source>
</evidence>
<dbReference type="SMART" id="SM00015">
    <property type="entry name" value="IQ"/>
    <property type="match status" value="2"/>
</dbReference>
<protein>
    <submittedName>
        <fullName evidence="3">Uncharacterized protein LOC106470943</fullName>
    </submittedName>
</protein>
<feature type="region of interest" description="Disordered" evidence="1">
    <location>
        <begin position="1"/>
        <end position="76"/>
    </location>
</feature>
<feature type="compositionally biased region" description="Polar residues" evidence="1">
    <location>
        <begin position="291"/>
        <end position="303"/>
    </location>
</feature>
<dbReference type="GeneID" id="106470943"/>
<dbReference type="Gene3D" id="1.20.5.190">
    <property type="match status" value="1"/>
</dbReference>
<gene>
    <name evidence="3" type="primary">LOC106470943</name>
</gene>
<feature type="region of interest" description="Disordered" evidence="1">
    <location>
        <begin position="281"/>
        <end position="368"/>
    </location>
</feature>
<feature type="region of interest" description="Disordered" evidence="1">
    <location>
        <begin position="1340"/>
        <end position="1376"/>
    </location>
</feature>
<feature type="region of interest" description="Disordered" evidence="1">
    <location>
        <begin position="784"/>
        <end position="809"/>
    </location>
</feature>
<dbReference type="Pfam" id="PF00612">
    <property type="entry name" value="IQ"/>
    <property type="match status" value="2"/>
</dbReference>
<dbReference type="InterPro" id="IPR000048">
    <property type="entry name" value="IQ_motif_EF-hand-BS"/>
</dbReference>
<evidence type="ECO:0000313" key="2">
    <source>
        <dbReference type="Proteomes" id="UP000694941"/>
    </source>
</evidence>
<feature type="compositionally biased region" description="Basic and acidic residues" evidence="1">
    <location>
        <begin position="671"/>
        <end position="682"/>
    </location>
</feature>
<sequence>MTRTDQQTCENEEKKEDDISGELKGPATSESKETSPMPKETNTTSSAPIPKENPNEIIQPLDKPQTMPTVTSTTVTIETRETLKKVPQPIISSTTNRISLKGDASKEEPYLKTSSTTNEISFIKQDAMKEVTQPTTSPTTKEMSFVKKNVSQPMISPTTTETSSIKQEAPKEVSQPMISPITTKTSFVKQEAPKEVPQPTVSPTTTETCFVKQEASKEALKLTTSPTTTETSLVKQEAPKEVSQPMISPITTKTSFVKQEDPKEGPQPTVSPTTTETCFVKQEAPKEGPQPTVSPTTTETSFVKQEASKEALKLTTSPTTTETSLVKQEASKEVSQPMISPTTIETSSVKQEASKEGPRPTVSPTTTETCFVKQEASVEALKLTTSPTTTETSLVKQEAPKEVSQPMISPITTKTSFVKQESPKEGPQPTVSPTTIETGFVKQEAPKEGPQPTVSPTTTETCLVKQEAPKEGPQPTVSPTTTETCLVKQEAPKKGPQSTTYPTTTDISATHTTIEENAAVKIQSAFRGFMTRKHYAATLAEDGYLIYPQMKRDNENTTEYELQKITRTSTEENVQESEENNFVDQKECVDEELNLEKANEEEPSTEKCQQIGFEGNIKKNPEQAEYDNQLKIEADKKEFYQPEEKKEAAATRIQAVFRGYQVRREIKHDNLHIKSESTKEGEEQGENGSYSQLQNEAKTINQTSVGDENEKGYLELQQHKDLQEEGEHRKNPQEPLISLENKNSECLKKENIDVDHGSVAGLFRAEPIRILNFDDSFRLIYPKDGDNKGEISQKRQEQSSFSVDNRRRSAPVFGTPKFEENINFQAYSQKTQEKAEIPFTFQEECTLLEDHCTMSSQKEISKAPIILDTQEEEADVSLSDGSTFKQRLNQPQVIDVRTSDQQSCVEPFNITDVSHSDVLLQNPEDLLMFQKTQTSCAEPSQESLFQGNTSSFISEKSSENDFLTFDEEVAAPKDSWILDEKKDSAFLKIPADLINLLDDSLDVQSKPETQRLTKKPEESMGLFFEDCLDSSCTTQSDESNPMLNTNVTKDLNFLEIPKPTINSNSQQEDTLIQLEETNMKGISYSRKDTFWPSAYETDKKELRTSAQVIGDRSTLLYCQNTLNNSDILKDVQQFTGEIEISDGIKKDELDSLKFQIQNEDTLIERPQIESVPETTLVTKTNSEQITESSVVAESTSEHLREDTLVPEPPGTSLQKDTLVPELPDTSLQKDTLVPEPPGTSVQKDTLVPKLPGTSLQKDTLVPELPDTSLQKDTLVPELPGTSLQKDTLVPKLPGTSLQKDTLVPELPDTSLQKDTLVPELPDTSLQKDTLVPELPGTYLQKDTLVPEPPGTSVQKDTLVPEPPGTSLQKDNPESKKFDQPTILAISHCDQQYPEQSNIVAKAIVSEELKLESGVESWVKK</sequence>
<feature type="region of interest" description="Disordered" evidence="1">
    <location>
        <begin position="382"/>
        <end position="411"/>
    </location>
</feature>
<organism evidence="2 3">
    <name type="scientific">Limulus polyphemus</name>
    <name type="common">Atlantic horseshoe crab</name>
    <dbReference type="NCBI Taxonomy" id="6850"/>
    <lineage>
        <taxon>Eukaryota</taxon>
        <taxon>Metazoa</taxon>
        <taxon>Ecdysozoa</taxon>
        <taxon>Arthropoda</taxon>
        <taxon>Chelicerata</taxon>
        <taxon>Merostomata</taxon>
        <taxon>Xiphosura</taxon>
        <taxon>Limulidae</taxon>
        <taxon>Limulus</taxon>
    </lineage>
</organism>
<name>A0ABM1THD6_LIMPO</name>
<dbReference type="RefSeq" id="XP_022255292.1">
    <property type="nucleotide sequence ID" value="XM_022399584.1"/>
</dbReference>
<feature type="region of interest" description="Disordered" evidence="1">
    <location>
        <begin position="1179"/>
        <end position="1301"/>
    </location>
</feature>
<dbReference type="CDD" id="cd23767">
    <property type="entry name" value="IQCD"/>
    <property type="match status" value="2"/>
</dbReference>
<evidence type="ECO:0000256" key="1">
    <source>
        <dbReference type="SAM" id="MobiDB-lite"/>
    </source>
</evidence>
<feature type="region of interest" description="Disordered" evidence="1">
    <location>
        <begin position="416"/>
        <end position="435"/>
    </location>
</feature>
<reference evidence="3" key="1">
    <citation type="submission" date="2025-08" db="UniProtKB">
        <authorList>
            <consortium name="RefSeq"/>
        </authorList>
    </citation>
    <scope>IDENTIFICATION</scope>
    <source>
        <tissue evidence="3">Muscle</tissue>
    </source>
</reference>
<feature type="compositionally biased region" description="Low complexity" evidence="1">
    <location>
        <begin position="223"/>
        <end position="232"/>
    </location>
</feature>
<proteinExistence type="predicted"/>
<feature type="compositionally biased region" description="Polar residues" evidence="1">
    <location>
        <begin position="149"/>
        <end position="166"/>
    </location>
</feature>
<feature type="region of interest" description="Disordered" evidence="1">
    <location>
        <begin position="125"/>
        <end position="179"/>
    </location>
</feature>
<accession>A0ABM1THD6</accession>
<dbReference type="Proteomes" id="UP000694941">
    <property type="component" value="Unplaced"/>
</dbReference>